<evidence type="ECO:0000256" key="4">
    <source>
        <dbReference type="ARBA" id="ARBA00023136"/>
    </source>
</evidence>
<feature type="transmembrane region" description="Helical" evidence="5">
    <location>
        <begin position="310"/>
        <end position="329"/>
    </location>
</feature>
<keyword evidence="3 5" id="KW-1133">Transmembrane helix</keyword>
<dbReference type="Proteomes" id="UP000278807">
    <property type="component" value="Unassembled WGS sequence"/>
</dbReference>
<comment type="subcellular location">
    <subcellularLocation>
        <location evidence="1">Membrane</location>
        <topology evidence="1">Multi-pass membrane protein</topology>
    </subcellularLocation>
</comment>
<feature type="transmembrane region" description="Helical" evidence="5">
    <location>
        <begin position="475"/>
        <end position="498"/>
    </location>
</feature>
<dbReference type="InterPro" id="IPR036259">
    <property type="entry name" value="MFS_trans_sf"/>
</dbReference>
<dbReference type="WBParaSite" id="HNAJ_0000761701-mRNA-1">
    <property type="protein sequence ID" value="HNAJ_0000761701-mRNA-1"/>
    <property type="gene ID" value="HNAJ_0000761701"/>
</dbReference>
<feature type="transmembrane region" description="Helical" evidence="5">
    <location>
        <begin position="412"/>
        <end position="438"/>
    </location>
</feature>
<feature type="domain" description="Major facilitator superfamily (MFS) profile" evidence="6">
    <location>
        <begin position="150"/>
        <end position="593"/>
    </location>
</feature>
<dbReference type="EMBL" id="UZAE01012088">
    <property type="protein sequence ID" value="VDO03473.1"/>
    <property type="molecule type" value="Genomic_DNA"/>
</dbReference>
<dbReference type="PROSITE" id="PS50850">
    <property type="entry name" value="MFS"/>
    <property type="match status" value="1"/>
</dbReference>
<evidence type="ECO:0000313" key="9">
    <source>
        <dbReference type="WBParaSite" id="HNAJ_0000761701-mRNA-1"/>
    </source>
</evidence>
<keyword evidence="8" id="KW-1185">Reference proteome</keyword>
<reference evidence="7 8" key="2">
    <citation type="submission" date="2018-11" db="EMBL/GenBank/DDBJ databases">
        <authorList>
            <consortium name="Pathogen Informatics"/>
        </authorList>
    </citation>
    <scope>NUCLEOTIDE SEQUENCE [LARGE SCALE GENOMIC DNA]</scope>
</reference>
<feature type="transmembrane region" description="Helical" evidence="5">
    <location>
        <begin position="281"/>
        <end position="304"/>
    </location>
</feature>
<feature type="transmembrane region" description="Helical" evidence="5">
    <location>
        <begin position="567"/>
        <end position="588"/>
    </location>
</feature>
<dbReference type="InterPro" id="IPR020846">
    <property type="entry name" value="MFS_dom"/>
</dbReference>
<feature type="transmembrane region" description="Helical" evidence="5">
    <location>
        <begin position="540"/>
        <end position="561"/>
    </location>
</feature>
<dbReference type="Gene3D" id="1.20.1250.20">
    <property type="entry name" value="MFS general substrate transporter like domains"/>
    <property type="match status" value="1"/>
</dbReference>
<evidence type="ECO:0000313" key="8">
    <source>
        <dbReference type="Proteomes" id="UP000278807"/>
    </source>
</evidence>
<keyword evidence="4 5" id="KW-0472">Membrane</keyword>
<feature type="transmembrane region" description="Helical" evidence="5">
    <location>
        <begin position="444"/>
        <end position="468"/>
    </location>
</feature>
<protein>
    <submittedName>
        <fullName evidence="9">MFS domain-containing protein</fullName>
    </submittedName>
</protein>
<dbReference type="InterPro" id="IPR005828">
    <property type="entry name" value="MFS_sugar_transport-like"/>
</dbReference>
<dbReference type="PANTHER" id="PTHR24064">
    <property type="entry name" value="SOLUTE CARRIER FAMILY 22 MEMBER"/>
    <property type="match status" value="1"/>
</dbReference>
<evidence type="ECO:0000256" key="3">
    <source>
        <dbReference type="ARBA" id="ARBA00022989"/>
    </source>
</evidence>
<dbReference type="SUPFAM" id="SSF103473">
    <property type="entry name" value="MFS general substrate transporter"/>
    <property type="match status" value="1"/>
</dbReference>
<evidence type="ECO:0000256" key="5">
    <source>
        <dbReference type="SAM" id="Phobius"/>
    </source>
</evidence>
<evidence type="ECO:0000256" key="2">
    <source>
        <dbReference type="ARBA" id="ARBA00022692"/>
    </source>
</evidence>
<dbReference type="STRING" id="102285.A0A0R3TKC5"/>
<dbReference type="GO" id="GO:0022857">
    <property type="term" value="F:transmembrane transporter activity"/>
    <property type="evidence" value="ECO:0007669"/>
    <property type="project" value="InterPro"/>
</dbReference>
<name>A0A0R3TKC5_RODNA</name>
<keyword evidence="2 5" id="KW-0812">Transmembrane</keyword>
<reference evidence="9" key="1">
    <citation type="submission" date="2017-02" db="UniProtKB">
        <authorList>
            <consortium name="WormBaseParasite"/>
        </authorList>
    </citation>
    <scope>IDENTIFICATION</scope>
</reference>
<dbReference type="OrthoDB" id="5141738at2759"/>
<sequence length="616" mass="68430">MVDLPSQNSEMSVEDADSISGSFKLEPPTVDAVLQDVVKPFGVWQIVILTLCIFTDIPTIIFPIYGDSMPSKFHCQMEPHIQEMLLPNKTATPPSKIHQPKGPMELSGNSYPVPFDKVASAIGPWGNQTKKPGCHRYKRNYSNITSLKELFLSAQKPVPLEACPWGYVYEADEYQYPSGIAIEWDLVCDREWLVSLSTSMYMFGMMPGMWVGGMAADVIGRRPTANLFWGFQMVIGIACSFAPDIITFVVFRFLLAFATVARANALLILPVELTTAKYRFIISSSMCIAQGLLIRGLATLAAYYIPYWRWLHLAIVAPLALGVLQFWIIPESPRWLLSKKRAVEAADVLYRGYLINLRGWRFWRNKETAKLHLGDFINYFSSTFEEKTEEEVQMHCCQSFCDQLKQPYQTKYLLKVSVIATFLFTAQAACLIGVMLYGRIVKGYVYIVALINNLTGIPGTILSAILYAKIRRRRMPLLITSILATLSLIFGGAYTALASSGNDIILTISSNIALVLCTAISNMILTYIPELYPSCIRSQGLGNAAGIGRIGATIGTFVNGLDEKVGHGIPMLVYAGFLLASCFALVFLPDTTGENLQDVIEEKPENGPESEEVLKL</sequence>
<evidence type="ECO:0000259" key="6">
    <source>
        <dbReference type="PROSITE" id="PS50850"/>
    </source>
</evidence>
<feature type="transmembrane region" description="Helical" evidence="5">
    <location>
        <begin position="43"/>
        <end position="65"/>
    </location>
</feature>
<dbReference type="AlphaFoldDB" id="A0A0R3TKC5"/>
<evidence type="ECO:0000313" key="7">
    <source>
        <dbReference type="EMBL" id="VDO03473.1"/>
    </source>
</evidence>
<organism evidence="9">
    <name type="scientific">Rodentolepis nana</name>
    <name type="common">Dwarf tapeworm</name>
    <name type="synonym">Hymenolepis nana</name>
    <dbReference type="NCBI Taxonomy" id="102285"/>
    <lineage>
        <taxon>Eukaryota</taxon>
        <taxon>Metazoa</taxon>
        <taxon>Spiralia</taxon>
        <taxon>Lophotrochozoa</taxon>
        <taxon>Platyhelminthes</taxon>
        <taxon>Cestoda</taxon>
        <taxon>Eucestoda</taxon>
        <taxon>Cyclophyllidea</taxon>
        <taxon>Hymenolepididae</taxon>
        <taxon>Rodentolepis</taxon>
    </lineage>
</organism>
<feature type="transmembrane region" description="Helical" evidence="5">
    <location>
        <begin position="504"/>
        <end position="528"/>
    </location>
</feature>
<accession>A0A0R3TKC5</accession>
<evidence type="ECO:0000256" key="1">
    <source>
        <dbReference type="ARBA" id="ARBA00004141"/>
    </source>
</evidence>
<dbReference type="Pfam" id="PF00083">
    <property type="entry name" value="Sugar_tr"/>
    <property type="match status" value="1"/>
</dbReference>
<dbReference type="GO" id="GO:0016020">
    <property type="term" value="C:membrane"/>
    <property type="evidence" value="ECO:0007669"/>
    <property type="project" value="UniProtKB-SubCell"/>
</dbReference>
<gene>
    <name evidence="7" type="ORF">HNAJ_LOCUS7613</name>
</gene>
<proteinExistence type="predicted"/>